<name>A0A2D4MZQ3_9SAUR</name>
<dbReference type="EMBL" id="IACM01133798">
    <property type="protein sequence ID" value="LAB38901.1"/>
    <property type="molecule type" value="Transcribed_RNA"/>
</dbReference>
<organism evidence="1">
    <name type="scientific">Micrurus spixii</name>
    <name type="common">Amazon coral snake</name>
    <dbReference type="NCBI Taxonomy" id="129469"/>
    <lineage>
        <taxon>Eukaryota</taxon>
        <taxon>Metazoa</taxon>
        <taxon>Chordata</taxon>
        <taxon>Craniata</taxon>
        <taxon>Vertebrata</taxon>
        <taxon>Euteleostomi</taxon>
        <taxon>Lepidosauria</taxon>
        <taxon>Squamata</taxon>
        <taxon>Bifurcata</taxon>
        <taxon>Unidentata</taxon>
        <taxon>Episquamata</taxon>
        <taxon>Toxicofera</taxon>
        <taxon>Serpentes</taxon>
        <taxon>Colubroidea</taxon>
        <taxon>Elapidae</taxon>
        <taxon>Elapinae</taxon>
        <taxon>Micrurus</taxon>
    </lineage>
</organism>
<reference evidence="1" key="2">
    <citation type="submission" date="2017-11" db="EMBL/GenBank/DDBJ databases">
        <title>Coralsnake Venomics: Analyses of Venom Gland Transcriptomes and Proteomes of Six Brazilian Taxa.</title>
        <authorList>
            <person name="Aird S.D."/>
            <person name="Jorge da Silva N."/>
            <person name="Qiu L."/>
            <person name="Villar-Briones A."/>
            <person name="Aparecida-Saddi V."/>
            <person name="Campos-Telles M.P."/>
            <person name="Grau M."/>
            <person name="Mikheyev A.S."/>
        </authorList>
    </citation>
    <scope>NUCLEOTIDE SEQUENCE</scope>
    <source>
        <tissue evidence="1">Venom_gland</tissue>
    </source>
</reference>
<accession>A0A2D4MZQ3</accession>
<protein>
    <submittedName>
        <fullName evidence="1">Uncharacterized protein</fullName>
    </submittedName>
</protein>
<reference evidence="1" key="1">
    <citation type="submission" date="2017-07" db="EMBL/GenBank/DDBJ databases">
        <authorList>
            <person name="Mikheyev A."/>
            <person name="Grau M."/>
        </authorList>
    </citation>
    <scope>NUCLEOTIDE SEQUENCE</scope>
    <source>
        <tissue evidence="1">Venom_gland</tissue>
    </source>
</reference>
<proteinExistence type="predicted"/>
<sequence>MFPTIFPPQPDALGHLPCEDLASCLFSSLSTMPFQLHFGVFRPRLALQHLSCTECRRGGAGTPPNLRASKVQDKYCKPLQLFVRENNCRGATRSVVLGLVHKH</sequence>
<dbReference type="AlphaFoldDB" id="A0A2D4MZQ3"/>
<evidence type="ECO:0000313" key="1">
    <source>
        <dbReference type="EMBL" id="LAB38901.1"/>
    </source>
</evidence>